<evidence type="ECO:0000313" key="4">
    <source>
        <dbReference type="Proteomes" id="UP000759443"/>
    </source>
</evidence>
<protein>
    <recommendedName>
        <fullName evidence="2">Oxidoreductase molybdopterin-binding domain-containing protein</fullName>
    </recommendedName>
</protein>
<feature type="domain" description="Oxidoreductase molybdopterin-binding" evidence="2">
    <location>
        <begin position="64"/>
        <end position="138"/>
    </location>
</feature>
<accession>A0ABS4E0B6</accession>
<keyword evidence="4" id="KW-1185">Reference proteome</keyword>
<feature type="chain" id="PRO_5046150631" description="Oxidoreductase molybdopterin-binding domain-containing protein" evidence="1">
    <location>
        <begin position="19"/>
        <end position="165"/>
    </location>
</feature>
<keyword evidence="1" id="KW-0732">Signal</keyword>
<reference evidence="3 4" key="1">
    <citation type="submission" date="2021-03" db="EMBL/GenBank/DDBJ databases">
        <title>Genomic Encyclopedia of Type Strains, Phase IV (KMG-IV): sequencing the most valuable type-strain genomes for metagenomic binning, comparative biology and taxonomic classification.</title>
        <authorList>
            <person name="Goeker M."/>
        </authorList>
    </citation>
    <scope>NUCLEOTIDE SEQUENCE [LARGE SCALE GENOMIC DNA]</scope>
    <source>
        <strain evidence="3 4">DSM 21600</strain>
    </source>
</reference>
<proteinExistence type="predicted"/>
<dbReference type="InterPro" id="IPR000572">
    <property type="entry name" value="OxRdtase_Mopterin-bd_dom"/>
</dbReference>
<evidence type="ECO:0000256" key="1">
    <source>
        <dbReference type="SAM" id="SignalP"/>
    </source>
</evidence>
<dbReference type="Proteomes" id="UP000759443">
    <property type="component" value="Unassembled WGS sequence"/>
</dbReference>
<dbReference type="SUPFAM" id="SSF56524">
    <property type="entry name" value="Oxidoreductase molybdopterin-binding domain"/>
    <property type="match status" value="1"/>
</dbReference>
<comment type="caution">
    <text evidence="3">The sequence shown here is derived from an EMBL/GenBank/DDBJ whole genome shotgun (WGS) entry which is preliminary data.</text>
</comment>
<evidence type="ECO:0000313" key="3">
    <source>
        <dbReference type="EMBL" id="MBP1851344.1"/>
    </source>
</evidence>
<dbReference type="RefSeq" id="WP_209945963.1">
    <property type="nucleotide sequence ID" value="NZ_JAGGJU010000007.1"/>
</dbReference>
<dbReference type="InterPro" id="IPR036374">
    <property type="entry name" value="OxRdtase_Mopterin-bd_sf"/>
</dbReference>
<dbReference type="EMBL" id="JAGGJU010000007">
    <property type="protein sequence ID" value="MBP1851344.1"/>
    <property type="molecule type" value="Genomic_DNA"/>
</dbReference>
<dbReference type="Gene3D" id="3.90.420.10">
    <property type="entry name" value="Oxidoreductase, molybdopterin-binding domain"/>
    <property type="match status" value="1"/>
</dbReference>
<dbReference type="Pfam" id="PF00174">
    <property type="entry name" value="Oxidored_molyb"/>
    <property type="match status" value="1"/>
</dbReference>
<organism evidence="3 4">
    <name type="scientific">Rhizobium halophytocola</name>
    <dbReference type="NCBI Taxonomy" id="735519"/>
    <lineage>
        <taxon>Bacteria</taxon>
        <taxon>Pseudomonadati</taxon>
        <taxon>Pseudomonadota</taxon>
        <taxon>Alphaproteobacteria</taxon>
        <taxon>Hyphomicrobiales</taxon>
        <taxon>Rhizobiaceae</taxon>
        <taxon>Rhizobium/Agrobacterium group</taxon>
        <taxon>Rhizobium</taxon>
    </lineage>
</organism>
<feature type="signal peptide" evidence="1">
    <location>
        <begin position="1"/>
        <end position="18"/>
    </location>
</feature>
<gene>
    <name evidence="3" type="ORF">J2Z17_002789</name>
</gene>
<evidence type="ECO:0000259" key="2">
    <source>
        <dbReference type="Pfam" id="PF00174"/>
    </source>
</evidence>
<name>A0ABS4E0B6_9HYPH</name>
<sequence>MKKLFALTLMLVSSGAPAGALDMPAGEPILIVSGAVAQPNRGSEAVFDRTMLEDLPGREAKMETPWTEGVVTFSGPYLRSVLQAAGAKGSRLIIHALNDYAAEVPFSDSTTLDTILAVRLDGEEMSVREKGPSWLIYPFDLDHSLYSERYFSRSVWQIKSIEVLD</sequence>